<proteinExistence type="predicted"/>
<organism evidence="1 2">
    <name type="scientific">Lepraria finkii</name>
    <dbReference type="NCBI Taxonomy" id="1340010"/>
    <lineage>
        <taxon>Eukaryota</taxon>
        <taxon>Fungi</taxon>
        <taxon>Dikarya</taxon>
        <taxon>Ascomycota</taxon>
        <taxon>Pezizomycotina</taxon>
        <taxon>Lecanoromycetes</taxon>
        <taxon>OSLEUM clade</taxon>
        <taxon>Lecanoromycetidae</taxon>
        <taxon>Lecanorales</taxon>
        <taxon>Lecanorineae</taxon>
        <taxon>Stereocaulaceae</taxon>
        <taxon>Lepraria</taxon>
    </lineage>
</organism>
<accession>A0ABR4AWN3</accession>
<reference evidence="1 2" key="1">
    <citation type="submission" date="2024-09" db="EMBL/GenBank/DDBJ databases">
        <title>Rethinking Asexuality: The Enigmatic Case of Functional Sexual Genes in Lepraria (Stereocaulaceae).</title>
        <authorList>
            <person name="Doellman M."/>
            <person name="Sun Y."/>
            <person name="Barcenas-Pena A."/>
            <person name="Lumbsch H.T."/>
            <person name="Grewe F."/>
        </authorList>
    </citation>
    <scope>NUCLEOTIDE SEQUENCE [LARGE SCALE GENOMIC DNA]</scope>
    <source>
        <strain evidence="1 2">Grewe 0041</strain>
    </source>
</reference>
<dbReference type="Gene3D" id="3.30.465.10">
    <property type="match status" value="1"/>
</dbReference>
<evidence type="ECO:0000313" key="2">
    <source>
        <dbReference type="Proteomes" id="UP001590951"/>
    </source>
</evidence>
<dbReference type="EMBL" id="JBHFEH010000072">
    <property type="protein sequence ID" value="KAL2049054.1"/>
    <property type="molecule type" value="Genomic_DNA"/>
</dbReference>
<evidence type="ECO:0008006" key="3">
    <source>
        <dbReference type="Google" id="ProtNLM"/>
    </source>
</evidence>
<dbReference type="SUPFAM" id="SSF56176">
    <property type="entry name" value="FAD-binding/transporter-associated domain-like"/>
    <property type="match status" value="1"/>
</dbReference>
<comment type="caution">
    <text evidence="1">The sequence shown here is derived from an EMBL/GenBank/DDBJ whole genome shotgun (WGS) entry which is preliminary data.</text>
</comment>
<sequence length="183" mass="19919">MRPQLLIPPRVLLDILESIAFSVLQMLLKQFTPHALFSLCFSPSQAASNNTTCKALPNSPTWPSTAQWNALNTSISGQLLAPLPPAAVCGTSLSIFNNASCAYVASQYSVSDFHAKDPVSVDQPNWENDACLPDSKYPCNLQQFPNYVINATEAAHVKAAVEFARVQDVRLIVKGTGHDYLGR</sequence>
<gene>
    <name evidence="1" type="ORF">ABVK25_010650</name>
</gene>
<evidence type="ECO:0000313" key="1">
    <source>
        <dbReference type="EMBL" id="KAL2049054.1"/>
    </source>
</evidence>
<name>A0ABR4AWN3_9LECA</name>
<protein>
    <recommendedName>
        <fullName evidence="3">FAD linked oxidase N-terminal domain-containing protein</fullName>
    </recommendedName>
</protein>
<dbReference type="InterPro" id="IPR036318">
    <property type="entry name" value="FAD-bd_PCMH-like_sf"/>
</dbReference>
<dbReference type="InterPro" id="IPR016169">
    <property type="entry name" value="FAD-bd_PCMH_sub2"/>
</dbReference>
<dbReference type="Proteomes" id="UP001590951">
    <property type="component" value="Unassembled WGS sequence"/>
</dbReference>
<keyword evidence="2" id="KW-1185">Reference proteome</keyword>